<reference evidence="1" key="1">
    <citation type="submission" date="2018-06" db="EMBL/GenBank/DDBJ databases">
        <authorList>
            <person name="Ashton P.M."/>
            <person name="Dallman T."/>
            <person name="Nair S."/>
            <person name="De Pinna E."/>
            <person name="Peters T."/>
            <person name="Grant K."/>
        </authorList>
    </citation>
    <scope>NUCLEOTIDE SEQUENCE</scope>
    <source>
        <strain evidence="1">421582</strain>
    </source>
</reference>
<proteinExistence type="predicted"/>
<sequence length="114" mass="12687">MRSNGPEGGGQDARHKLPGINLVKKPILTDGLFCVCGNCKNVGLISAAPSGNLHRRMAASPYPAYGIDIMPVYTALFRRHNHKPSQHRYGKLLPIEYQESSHDPLPKTLEYLRH</sequence>
<organism evidence="1">
    <name type="scientific">Salmonella oranienberg</name>
    <dbReference type="NCBI Taxonomy" id="28147"/>
    <lineage>
        <taxon>Bacteria</taxon>
        <taxon>Pseudomonadati</taxon>
        <taxon>Pseudomonadota</taxon>
        <taxon>Gammaproteobacteria</taxon>
        <taxon>Enterobacterales</taxon>
        <taxon>Enterobacteriaceae</taxon>
        <taxon>Salmonella</taxon>
    </lineage>
</organism>
<protein>
    <submittedName>
        <fullName evidence="1">Uncharacterized protein</fullName>
    </submittedName>
</protein>
<dbReference type="EMBL" id="AAGQUS010000038">
    <property type="protein sequence ID" value="EBQ9950040.1"/>
    <property type="molecule type" value="Genomic_DNA"/>
</dbReference>
<dbReference type="AlphaFoldDB" id="A0A5I2DEY2"/>
<name>A0A5I2DEY2_SALON</name>
<evidence type="ECO:0000313" key="1">
    <source>
        <dbReference type="EMBL" id="EBQ9950040.1"/>
    </source>
</evidence>
<accession>A0A5I2DEY2</accession>
<gene>
    <name evidence="1" type="ORF">DNI86_23415</name>
</gene>
<comment type="caution">
    <text evidence="1">The sequence shown here is derived from an EMBL/GenBank/DDBJ whole genome shotgun (WGS) entry which is preliminary data.</text>
</comment>